<dbReference type="SUPFAM" id="SSF52540">
    <property type="entry name" value="P-loop containing nucleoside triphosphate hydrolases"/>
    <property type="match status" value="1"/>
</dbReference>
<dbReference type="Gene3D" id="1.10.40.50">
    <property type="entry name" value="Probable gtpase engc, domain 3"/>
    <property type="match status" value="1"/>
</dbReference>
<dbReference type="GO" id="GO:0019843">
    <property type="term" value="F:rRNA binding"/>
    <property type="evidence" value="ECO:0007669"/>
    <property type="project" value="UniProtKB-KW"/>
</dbReference>
<proteinExistence type="inferred from homology"/>
<dbReference type="Gene3D" id="3.40.50.300">
    <property type="entry name" value="P-loop containing nucleotide triphosphate hydrolases"/>
    <property type="match status" value="1"/>
</dbReference>
<feature type="binding site" evidence="10">
    <location>
        <begin position="224"/>
        <end position="232"/>
    </location>
    <ligand>
        <name>GTP</name>
        <dbReference type="ChEBI" id="CHEBI:37565"/>
    </ligand>
</feature>
<dbReference type="Proteomes" id="UP000321484">
    <property type="component" value="Unassembled WGS sequence"/>
</dbReference>
<evidence type="ECO:0000256" key="7">
    <source>
        <dbReference type="ARBA" id="ARBA00022833"/>
    </source>
</evidence>
<keyword evidence="7 10" id="KW-0862">Zinc</keyword>
<comment type="caution">
    <text evidence="13">The sequence shown here is derived from an EMBL/GenBank/DDBJ whole genome shotgun (WGS) entry which is preliminary data.</text>
</comment>
<organism evidence="13 14">
    <name type="scientific">Actinotalea fermentans</name>
    <dbReference type="NCBI Taxonomy" id="43671"/>
    <lineage>
        <taxon>Bacteria</taxon>
        <taxon>Bacillati</taxon>
        <taxon>Actinomycetota</taxon>
        <taxon>Actinomycetes</taxon>
        <taxon>Micrococcales</taxon>
        <taxon>Cellulomonadaceae</taxon>
        <taxon>Actinotalea</taxon>
    </lineage>
</organism>
<feature type="binding site" evidence="10">
    <location>
        <position position="308"/>
    </location>
    <ligand>
        <name>Zn(2+)</name>
        <dbReference type="ChEBI" id="CHEBI:29105"/>
    </ligand>
</feature>
<evidence type="ECO:0000256" key="8">
    <source>
        <dbReference type="ARBA" id="ARBA00022884"/>
    </source>
</evidence>
<dbReference type="PANTHER" id="PTHR32120:SF10">
    <property type="entry name" value="SMALL RIBOSOMAL SUBUNIT BIOGENESIS GTPASE RSGA"/>
    <property type="match status" value="1"/>
</dbReference>
<evidence type="ECO:0000259" key="12">
    <source>
        <dbReference type="PROSITE" id="PS51721"/>
    </source>
</evidence>
<evidence type="ECO:0000313" key="14">
    <source>
        <dbReference type="Proteomes" id="UP000321484"/>
    </source>
</evidence>
<dbReference type="NCBIfam" id="TIGR00157">
    <property type="entry name" value="ribosome small subunit-dependent GTPase A"/>
    <property type="match status" value="1"/>
</dbReference>
<keyword evidence="2 10" id="KW-0690">Ribosome biogenesis</keyword>
<name>A0A511YTN9_9CELL</name>
<evidence type="ECO:0000313" key="13">
    <source>
        <dbReference type="EMBL" id="GEN78560.1"/>
    </source>
</evidence>
<protein>
    <recommendedName>
        <fullName evidence="10">Small ribosomal subunit biogenesis GTPase RsgA</fullName>
        <ecNumber evidence="10">3.6.1.-</ecNumber>
    </recommendedName>
</protein>
<dbReference type="PANTHER" id="PTHR32120">
    <property type="entry name" value="SMALL RIBOSOMAL SUBUNIT BIOGENESIS GTPASE RSGA"/>
    <property type="match status" value="1"/>
</dbReference>
<dbReference type="InterPro" id="IPR030378">
    <property type="entry name" value="G_CP_dom"/>
</dbReference>
<dbReference type="EC" id="3.6.1.-" evidence="10"/>
<dbReference type="GO" id="GO:0005737">
    <property type="term" value="C:cytoplasm"/>
    <property type="evidence" value="ECO:0007669"/>
    <property type="project" value="UniProtKB-SubCell"/>
</dbReference>
<dbReference type="CDD" id="cd01854">
    <property type="entry name" value="YjeQ_EngC"/>
    <property type="match status" value="1"/>
</dbReference>
<evidence type="ECO:0000256" key="2">
    <source>
        <dbReference type="ARBA" id="ARBA00022517"/>
    </source>
</evidence>
<keyword evidence="5 10" id="KW-0547">Nucleotide-binding</keyword>
<comment type="subcellular location">
    <subcellularLocation>
        <location evidence="10">Cytoplasm</location>
    </subcellularLocation>
</comment>
<dbReference type="InterPro" id="IPR027417">
    <property type="entry name" value="P-loop_NTPase"/>
</dbReference>
<evidence type="ECO:0000259" key="11">
    <source>
        <dbReference type="PROSITE" id="PS50936"/>
    </source>
</evidence>
<feature type="binding site" evidence="10">
    <location>
        <position position="316"/>
    </location>
    <ligand>
        <name>Zn(2+)</name>
        <dbReference type="ChEBI" id="CHEBI:29105"/>
    </ligand>
</feature>
<accession>A0A511YTN9</accession>
<comment type="function">
    <text evidence="10">One of several proteins that assist in the late maturation steps of the functional core of the 30S ribosomal subunit. Helps release RbfA from mature subunits. May play a role in the assembly of ribosomal proteins into the subunit. Circularly permuted GTPase that catalyzes slow GTP hydrolysis, GTPase activity is stimulated by the 30S ribosomal subunit.</text>
</comment>
<dbReference type="PROSITE" id="PS50936">
    <property type="entry name" value="ENGC_GTPASE"/>
    <property type="match status" value="1"/>
</dbReference>
<keyword evidence="3 10" id="KW-0479">Metal-binding</keyword>
<dbReference type="InterPro" id="IPR010914">
    <property type="entry name" value="RsgA_GTPase_dom"/>
</dbReference>
<feature type="binding site" evidence="10">
    <location>
        <begin position="172"/>
        <end position="175"/>
    </location>
    <ligand>
        <name>GTP</name>
        <dbReference type="ChEBI" id="CHEBI:37565"/>
    </ligand>
</feature>
<dbReference type="RefSeq" id="WP_222594310.1">
    <property type="nucleotide sequence ID" value="NZ_BJYK01000001.1"/>
</dbReference>
<dbReference type="GO" id="GO:0005525">
    <property type="term" value="F:GTP binding"/>
    <property type="evidence" value="ECO:0007669"/>
    <property type="project" value="UniProtKB-UniRule"/>
</dbReference>
<evidence type="ECO:0000256" key="4">
    <source>
        <dbReference type="ARBA" id="ARBA00022730"/>
    </source>
</evidence>
<reference evidence="13 14" key="1">
    <citation type="submission" date="2019-07" db="EMBL/GenBank/DDBJ databases">
        <title>Whole genome shotgun sequence of Actinotalea fermentans NBRC 105374.</title>
        <authorList>
            <person name="Hosoyama A."/>
            <person name="Uohara A."/>
            <person name="Ohji S."/>
            <person name="Ichikawa N."/>
        </authorList>
    </citation>
    <scope>NUCLEOTIDE SEQUENCE [LARGE SCALE GENOMIC DNA]</scope>
    <source>
        <strain evidence="13 14">NBRC 105374</strain>
    </source>
</reference>
<dbReference type="PROSITE" id="PS51721">
    <property type="entry name" value="G_CP"/>
    <property type="match status" value="1"/>
</dbReference>
<feature type="binding site" evidence="10">
    <location>
        <position position="303"/>
    </location>
    <ligand>
        <name>Zn(2+)</name>
        <dbReference type="ChEBI" id="CHEBI:29105"/>
    </ligand>
</feature>
<comment type="cofactor">
    <cofactor evidence="10">
        <name>Zn(2+)</name>
        <dbReference type="ChEBI" id="CHEBI:29105"/>
    </cofactor>
    <text evidence="10">Binds 1 zinc ion per subunit.</text>
</comment>
<evidence type="ECO:0000256" key="3">
    <source>
        <dbReference type="ARBA" id="ARBA00022723"/>
    </source>
</evidence>
<evidence type="ECO:0000256" key="9">
    <source>
        <dbReference type="ARBA" id="ARBA00023134"/>
    </source>
</evidence>
<keyword evidence="8 10" id="KW-0694">RNA-binding</keyword>
<evidence type="ECO:0000256" key="1">
    <source>
        <dbReference type="ARBA" id="ARBA00022490"/>
    </source>
</evidence>
<feature type="domain" description="CP-type G" evidence="12">
    <location>
        <begin position="119"/>
        <end position="281"/>
    </location>
</feature>
<dbReference type="GO" id="GO:0046872">
    <property type="term" value="F:metal ion binding"/>
    <property type="evidence" value="ECO:0007669"/>
    <property type="project" value="UniProtKB-KW"/>
</dbReference>
<feature type="binding site" evidence="10">
    <location>
        <position position="310"/>
    </location>
    <ligand>
        <name>Zn(2+)</name>
        <dbReference type="ChEBI" id="CHEBI:29105"/>
    </ligand>
</feature>
<comment type="similarity">
    <text evidence="10">Belongs to the TRAFAC class YlqF/YawG GTPase family. RsgA subfamily.</text>
</comment>
<sequence>MHTPLPYPGPDTTGPTHPHLDLLGWDATWAAGLDLATEPGPTLVGRVCRADAGACDVLVPGPSAAPDVVAAPWGPAVRRAHRADPTAAPVAGDWVLLTCDPDAAVAVAEVLPRRTAVVRAQVDGSSRGQVLAANADVVAVVEGLAPDPDPGRLERLLALAWSSGAEPLVVLTKADLVPDAAARAADAQTLAPGTTVLAVATPDAVGLDPIRARLAAGATIALLGASGVGKSTLLNALVGGETMRTRGLRSDGKGRHTTVTRELHLAPGGGAILDTPGMRTIGLAGADALDDVFPEVDALAADCRFADCAHDGEPGCAVLAAVASGELPERRLASYRKLLREAQHQAARTDARLRAEMTAVWKQRTRDYRRRPDKKR</sequence>
<keyword evidence="14" id="KW-1185">Reference proteome</keyword>
<gene>
    <name evidence="13" type="primary">rsgA_2</name>
    <name evidence="10" type="synonym">rsgA</name>
    <name evidence="13" type="ORF">AFE02nite_02940</name>
</gene>
<dbReference type="AlphaFoldDB" id="A0A511YTN9"/>
<dbReference type="InterPro" id="IPR004881">
    <property type="entry name" value="Ribosome_biogen_GTPase_RsgA"/>
</dbReference>
<keyword evidence="1 10" id="KW-0963">Cytoplasm</keyword>
<feature type="domain" description="EngC GTPase" evidence="11">
    <location>
        <begin position="133"/>
        <end position="279"/>
    </location>
</feature>
<evidence type="ECO:0000256" key="5">
    <source>
        <dbReference type="ARBA" id="ARBA00022741"/>
    </source>
</evidence>
<dbReference type="GO" id="GO:0003924">
    <property type="term" value="F:GTPase activity"/>
    <property type="evidence" value="ECO:0007669"/>
    <property type="project" value="UniProtKB-UniRule"/>
</dbReference>
<keyword evidence="4 10" id="KW-0699">rRNA-binding</keyword>
<evidence type="ECO:0000256" key="10">
    <source>
        <dbReference type="HAMAP-Rule" id="MF_01820"/>
    </source>
</evidence>
<dbReference type="HAMAP" id="MF_01820">
    <property type="entry name" value="GTPase_RsgA"/>
    <property type="match status" value="1"/>
</dbReference>
<dbReference type="GO" id="GO:0042274">
    <property type="term" value="P:ribosomal small subunit biogenesis"/>
    <property type="evidence" value="ECO:0007669"/>
    <property type="project" value="UniProtKB-UniRule"/>
</dbReference>
<comment type="subunit">
    <text evidence="10">Monomer. Associates with 30S ribosomal subunit, binds 16S rRNA.</text>
</comment>
<keyword evidence="9 10" id="KW-0342">GTP-binding</keyword>
<dbReference type="EMBL" id="BJYK01000001">
    <property type="protein sequence ID" value="GEN78560.1"/>
    <property type="molecule type" value="Genomic_DNA"/>
</dbReference>
<evidence type="ECO:0000256" key="6">
    <source>
        <dbReference type="ARBA" id="ARBA00022801"/>
    </source>
</evidence>
<keyword evidence="6 10" id="KW-0378">Hydrolase</keyword>
<dbReference type="Pfam" id="PF03193">
    <property type="entry name" value="RsgA_GTPase"/>
    <property type="match status" value="1"/>
</dbReference>